<sequence>MSSKVNYHTLSPSKYKLKYFMKPKIKQLGNGCTIFTRQLRVYSLFSFIAWLFLIGTFLYTTLQLCSLILKQSSFSSNAYASYYGKNWIPSIYTVSRLSDAILNIWPANIAKNIMPSYGLTLVSFSNQTPFPYTDQLKSVIAFDEREQSRVFLSSVHQGLITRLIWVYPSWKQISVDQFYKKAQYHVGLAKINLLEHESDLFVTDIPMSFTTFCLCTAFESVCSLPLLSLPNLRISRQSCSVNGSFIYEEVIDLMVESLLSEEKTKDITKDSIYVFSRTSFIHSDNIISSSSSNRLTPCHIDQMLNASSLHHHHHRRDPALIHQYITLVKNLFNKLFKFRSIEKIHLLDKLNQLISAMLLLMNPQNSNMLSNWSNETLLLHTACCTPSSFEPLLFDTDIKVNIYNQWKKNLHFAFYYVDNYCSYSTEIIKKLLSLSLGNFHSKEEIFNLWNWLCSLTKAQLKFIGQFLLCTYQSNSNTHSLGLCERQKSAIISFSGIPIIQRNSLTLHRLKNIFTYLPRPVIVNVVMHPYLGRVIHKIHLPHELCNMLNQTYSN</sequence>
<protein>
    <submittedName>
        <fullName evidence="3">Uncharacterized protein</fullName>
    </submittedName>
</protein>
<evidence type="ECO:0000313" key="3">
    <source>
        <dbReference type="WBParaSite" id="TREG1_103940.1"/>
    </source>
</evidence>
<keyword evidence="2" id="KW-1185">Reference proteome</keyword>
<accession>A0AA85IQR0</accession>
<keyword evidence="1" id="KW-0472">Membrane</keyword>
<keyword evidence="1" id="KW-1133">Transmembrane helix</keyword>
<keyword evidence="1" id="KW-0812">Transmembrane</keyword>
<reference evidence="2" key="1">
    <citation type="submission" date="2022-06" db="EMBL/GenBank/DDBJ databases">
        <authorList>
            <person name="Berger JAMES D."/>
            <person name="Berger JAMES D."/>
        </authorList>
    </citation>
    <scope>NUCLEOTIDE SEQUENCE [LARGE SCALE GENOMIC DNA]</scope>
</reference>
<dbReference type="Proteomes" id="UP000050795">
    <property type="component" value="Unassembled WGS sequence"/>
</dbReference>
<dbReference type="WBParaSite" id="TREG1_103940.1">
    <property type="protein sequence ID" value="TREG1_103940.1"/>
    <property type="gene ID" value="TREG1_103940"/>
</dbReference>
<evidence type="ECO:0000313" key="2">
    <source>
        <dbReference type="Proteomes" id="UP000050795"/>
    </source>
</evidence>
<name>A0AA85IQR0_TRIRE</name>
<organism evidence="2 3">
    <name type="scientific">Trichobilharzia regenti</name>
    <name type="common">Nasal bird schistosome</name>
    <dbReference type="NCBI Taxonomy" id="157069"/>
    <lineage>
        <taxon>Eukaryota</taxon>
        <taxon>Metazoa</taxon>
        <taxon>Spiralia</taxon>
        <taxon>Lophotrochozoa</taxon>
        <taxon>Platyhelminthes</taxon>
        <taxon>Trematoda</taxon>
        <taxon>Digenea</taxon>
        <taxon>Strigeidida</taxon>
        <taxon>Schistosomatoidea</taxon>
        <taxon>Schistosomatidae</taxon>
        <taxon>Trichobilharzia</taxon>
    </lineage>
</organism>
<reference evidence="3" key="2">
    <citation type="submission" date="2023-11" db="UniProtKB">
        <authorList>
            <consortium name="WormBaseParasite"/>
        </authorList>
    </citation>
    <scope>IDENTIFICATION</scope>
</reference>
<feature type="transmembrane region" description="Helical" evidence="1">
    <location>
        <begin position="41"/>
        <end position="62"/>
    </location>
</feature>
<proteinExistence type="predicted"/>
<evidence type="ECO:0000256" key="1">
    <source>
        <dbReference type="SAM" id="Phobius"/>
    </source>
</evidence>
<dbReference type="AlphaFoldDB" id="A0AA85IQR0"/>